<keyword evidence="2" id="KW-0274">FAD</keyword>
<evidence type="ECO:0000256" key="3">
    <source>
        <dbReference type="ARBA" id="ARBA00023002"/>
    </source>
</evidence>
<evidence type="ECO:0000256" key="2">
    <source>
        <dbReference type="ARBA" id="ARBA00022827"/>
    </source>
</evidence>
<dbReference type="PANTHER" id="PTHR46972">
    <property type="entry name" value="MONOOXYGENASE ASQM-RELATED"/>
    <property type="match status" value="1"/>
</dbReference>
<dbReference type="Proteomes" id="UP001169760">
    <property type="component" value="Unassembled WGS sequence"/>
</dbReference>
<evidence type="ECO:0000256" key="1">
    <source>
        <dbReference type="ARBA" id="ARBA00022630"/>
    </source>
</evidence>
<keyword evidence="1" id="KW-0285">Flavoprotein</keyword>
<dbReference type="Gene3D" id="3.50.50.60">
    <property type="entry name" value="FAD/NAD(P)-binding domain"/>
    <property type="match status" value="1"/>
</dbReference>
<name>A0AAW7XF33_9GAMM</name>
<accession>A0AAW7XF33</accession>
<keyword evidence="4 5" id="KW-0503">Monooxygenase</keyword>
<evidence type="ECO:0000256" key="4">
    <source>
        <dbReference type="ARBA" id="ARBA00023033"/>
    </source>
</evidence>
<dbReference type="InterPro" id="IPR036188">
    <property type="entry name" value="FAD/NAD-bd_sf"/>
</dbReference>
<reference evidence="5" key="1">
    <citation type="submission" date="2023-07" db="EMBL/GenBank/DDBJ databases">
        <title>Genome content predicts the carbon catabolic preferences of heterotrophic bacteria.</title>
        <authorList>
            <person name="Gralka M."/>
        </authorList>
    </citation>
    <scope>NUCLEOTIDE SEQUENCE</scope>
    <source>
        <strain evidence="5">I3M17_2</strain>
    </source>
</reference>
<dbReference type="SUPFAM" id="SSF51905">
    <property type="entry name" value="FAD/NAD(P)-binding domain"/>
    <property type="match status" value="1"/>
</dbReference>
<sequence length="86" mass="9440">SLRLELLEQLGDTAVQWGHQLVDFKSCEDKSLVLSFLVEGNIIKSKADLVVGADGIRSSVRKLLIGDDLSPLRYLNCMVILGICPL</sequence>
<dbReference type="EMBL" id="JAUOPB010000337">
    <property type="protein sequence ID" value="MDO6425156.1"/>
    <property type="molecule type" value="Genomic_DNA"/>
</dbReference>
<gene>
    <name evidence="5" type="ORF">Q4521_21945</name>
</gene>
<comment type="caution">
    <text evidence="5">The sequence shown here is derived from an EMBL/GenBank/DDBJ whole genome shotgun (WGS) entry which is preliminary data.</text>
</comment>
<dbReference type="GO" id="GO:0004497">
    <property type="term" value="F:monooxygenase activity"/>
    <property type="evidence" value="ECO:0007669"/>
    <property type="project" value="UniProtKB-KW"/>
</dbReference>
<feature type="non-terminal residue" evidence="5">
    <location>
        <position position="1"/>
    </location>
</feature>
<dbReference type="PANTHER" id="PTHR46972:SF1">
    <property type="entry name" value="FAD DEPENDENT OXIDOREDUCTASE DOMAIN-CONTAINING PROTEIN"/>
    <property type="match status" value="1"/>
</dbReference>
<keyword evidence="3" id="KW-0560">Oxidoreductase</keyword>
<protein>
    <submittedName>
        <fullName evidence="5">FAD-dependent monooxygenase</fullName>
    </submittedName>
</protein>
<evidence type="ECO:0000313" key="6">
    <source>
        <dbReference type="Proteomes" id="UP001169760"/>
    </source>
</evidence>
<organism evidence="5 6">
    <name type="scientific">Saccharophagus degradans</name>
    <dbReference type="NCBI Taxonomy" id="86304"/>
    <lineage>
        <taxon>Bacteria</taxon>
        <taxon>Pseudomonadati</taxon>
        <taxon>Pseudomonadota</taxon>
        <taxon>Gammaproteobacteria</taxon>
        <taxon>Cellvibrionales</taxon>
        <taxon>Cellvibrionaceae</taxon>
        <taxon>Saccharophagus</taxon>
    </lineage>
</organism>
<feature type="non-terminal residue" evidence="5">
    <location>
        <position position="86"/>
    </location>
</feature>
<proteinExistence type="predicted"/>
<evidence type="ECO:0000313" key="5">
    <source>
        <dbReference type="EMBL" id="MDO6425156.1"/>
    </source>
</evidence>
<dbReference type="AlphaFoldDB" id="A0AAW7XF33"/>